<dbReference type="EMBL" id="CP002551">
    <property type="protein sequence ID" value="ADZ09330.1"/>
    <property type="molecule type" value="Genomic_DNA"/>
</dbReference>
<dbReference type="InterPro" id="IPR011257">
    <property type="entry name" value="DNA_glycosylase"/>
</dbReference>
<dbReference type="RefSeq" id="WP_013644681.1">
    <property type="nucleotide sequence ID" value="NC_015216.1"/>
</dbReference>
<evidence type="ECO:0000256" key="3">
    <source>
        <dbReference type="ARBA" id="ARBA00023004"/>
    </source>
</evidence>
<name>F0T5T7_METLA</name>
<dbReference type="HOGENOM" id="CLU_012862_6_0_2"/>
<keyword evidence="2" id="KW-0479">Metal-binding</keyword>
<dbReference type="Pfam" id="PF00730">
    <property type="entry name" value="HhH-GPD"/>
    <property type="match status" value="1"/>
</dbReference>
<dbReference type="GO" id="GO:0051539">
    <property type="term" value="F:4 iron, 4 sulfur cluster binding"/>
    <property type="evidence" value="ECO:0007669"/>
    <property type="project" value="UniProtKB-KW"/>
</dbReference>
<organism evidence="6 7">
    <name type="scientific">Methanobacterium lacus (strain AL-21)</name>
    <dbReference type="NCBI Taxonomy" id="877455"/>
    <lineage>
        <taxon>Archaea</taxon>
        <taxon>Methanobacteriati</taxon>
        <taxon>Methanobacteriota</taxon>
        <taxon>Methanomada group</taxon>
        <taxon>Methanobacteria</taxon>
        <taxon>Methanobacteriales</taxon>
        <taxon>Methanobacteriaceae</taxon>
        <taxon>Methanobacterium</taxon>
    </lineage>
</organism>
<evidence type="ECO:0000256" key="1">
    <source>
        <dbReference type="ARBA" id="ARBA00022485"/>
    </source>
</evidence>
<keyword evidence="7" id="KW-1185">Reference proteome</keyword>
<evidence type="ECO:0000256" key="2">
    <source>
        <dbReference type="ARBA" id="ARBA00022723"/>
    </source>
</evidence>
<reference evidence="6 7" key="2">
    <citation type="journal article" date="2014" name="Int. J. Syst. Evol. Microbiol.">
        <title>Methanobacterium paludis sp. nov. and a novel strain of Methanobacterium lacus isolated from northern peatlands.</title>
        <authorList>
            <person name="Cadillo-Quiroz H."/>
            <person name="Brauer S.L."/>
            <person name="Goodson N."/>
            <person name="Yavitt J.B."/>
            <person name="Zinder S.H."/>
        </authorList>
    </citation>
    <scope>NUCLEOTIDE SEQUENCE [LARGE SCALE GENOMIC DNA]</scope>
    <source>
        <strain evidence="6 7">AL-21</strain>
    </source>
</reference>
<evidence type="ECO:0000259" key="5">
    <source>
        <dbReference type="SMART" id="SM00478"/>
    </source>
</evidence>
<dbReference type="GO" id="GO:0006284">
    <property type="term" value="P:base-excision repair"/>
    <property type="evidence" value="ECO:0007669"/>
    <property type="project" value="InterPro"/>
</dbReference>
<evidence type="ECO:0000313" key="6">
    <source>
        <dbReference type="EMBL" id="ADZ09330.1"/>
    </source>
</evidence>
<dbReference type="InterPro" id="IPR003265">
    <property type="entry name" value="HhH-GPD_domain"/>
</dbReference>
<reference evidence="7" key="1">
    <citation type="submission" date="2011-02" db="EMBL/GenBank/DDBJ databases">
        <title>Complete sequence of Methanobacterium sp. AL-21.</title>
        <authorList>
            <consortium name="US DOE Joint Genome Institute"/>
            <person name="Lucas S."/>
            <person name="Copeland A."/>
            <person name="Lapidus A."/>
            <person name="Cheng J.-F."/>
            <person name="Goodwin L."/>
            <person name="Pitluck S."/>
            <person name="Chertkov O."/>
            <person name="Detter J.C."/>
            <person name="Han C."/>
            <person name="Tapia R."/>
            <person name="Land M."/>
            <person name="Hauser L."/>
            <person name="Kyrpides N."/>
            <person name="Ivanova N."/>
            <person name="Mikhailova N."/>
            <person name="Pagani I."/>
            <person name="Cadillo-Quiroz H."/>
            <person name="Imachi H."/>
            <person name="Zinder S."/>
            <person name="Liu W."/>
            <person name="Woyke T."/>
        </authorList>
    </citation>
    <scope>NUCLEOTIDE SEQUENCE [LARGE SCALE GENOMIC DNA]</scope>
    <source>
        <strain evidence="7">AL-21</strain>
    </source>
</reference>
<dbReference type="GO" id="GO:0003824">
    <property type="term" value="F:catalytic activity"/>
    <property type="evidence" value="ECO:0007669"/>
    <property type="project" value="InterPro"/>
</dbReference>
<feature type="domain" description="HhH-GPD" evidence="5">
    <location>
        <begin position="69"/>
        <end position="218"/>
    </location>
</feature>
<dbReference type="InterPro" id="IPR023170">
    <property type="entry name" value="HhH_base_excis_C"/>
</dbReference>
<evidence type="ECO:0000313" key="7">
    <source>
        <dbReference type="Proteomes" id="UP000007490"/>
    </source>
</evidence>
<keyword evidence="3" id="KW-0408">Iron</keyword>
<dbReference type="PANTHER" id="PTHR10359:SF19">
    <property type="entry name" value="DNA REPAIR GLYCOSYLASE MJ1434-RELATED"/>
    <property type="match status" value="1"/>
</dbReference>
<protein>
    <submittedName>
        <fullName evidence="6">HhH-GPD family protein</fullName>
    </submittedName>
</protein>
<dbReference type="SMART" id="SM00478">
    <property type="entry name" value="ENDO3c"/>
    <property type="match status" value="1"/>
</dbReference>
<sequence>MNKYDNQEFIAIYTQLYDLYGPQGWWPLQDIVSGLTPTKSGAQTGYHPLDYKLPKTPNQRFEIILGTILTQNTAWTSAEKALKNLKNLDVIDPKKILSIDTETLKAAIKCAGFLNQKANYIIGIAEFFNELDGEIPTRKELLSVKGVGNETADSILLYAYKQPFFVVDAYTKRIFTQLKLVNEKDSYLEIKKKFESNLPQDYKLFNEYHALIVEHAKRYYSKKPYAVNDPLVDNKIGQ</sequence>
<dbReference type="SUPFAM" id="SSF48150">
    <property type="entry name" value="DNA-glycosylase"/>
    <property type="match status" value="1"/>
</dbReference>
<dbReference type="GeneID" id="10277534"/>
<evidence type="ECO:0000256" key="4">
    <source>
        <dbReference type="ARBA" id="ARBA00023014"/>
    </source>
</evidence>
<dbReference type="AlphaFoldDB" id="F0T5T7"/>
<dbReference type="Gene3D" id="1.10.1670.10">
    <property type="entry name" value="Helix-hairpin-Helix base-excision DNA repair enzymes (C-terminal)"/>
    <property type="match status" value="1"/>
</dbReference>
<gene>
    <name evidence="6" type="ordered locus">Metbo_1085</name>
</gene>
<dbReference type="OrthoDB" id="19248at2157"/>
<dbReference type="eggNOG" id="arCOG00461">
    <property type="taxonomic scope" value="Archaea"/>
</dbReference>
<dbReference type="PANTHER" id="PTHR10359">
    <property type="entry name" value="A/G-SPECIFIC ADENINE GLYCOSYLASE/ENDONUCLEASE III"/>
    <property type="match status" value="1"/>
</dbReference>
<dbReference type="Gene3D" id="1.10.340.30">
    <property type="entry name" value="Hypothetical protein, domain 2"/>
    <property type="match status" value="1"/>
</dbReference>
<dbReference type="Proteomes" id="UP000007490">
    <property type="component" value="Chromosome"/>
</dbReference>
<dbReference type="STRING" id="877455.Metbo_1085"/>
<keyword evidence="1" id="KW-0004">4Fe-4S</keyword>
<keyword evidence="4" id="KW-0411">Iron-sulfur</keyword>
<dbReference type="CDD" id="cd00056">
    <property type="entry name" value="ENDO3c"/>
    <property type="match status" value="1"/>
</dbReference>
<proteinExistence type="predicted"/>
<dbReference type="GO" id="GO:0046872">
    <property type="term" value="F:metal ion binding"/>
    <property type="evidence" value="ECO:0007669"/>
    <property type="project" value="UniProtKB-KW"/>
</dbReference>
<accession>F0T5T7</accession>
<dbReference type="KEGG" id="mel:Metbo_1085"/>